<gene>
    <name evidence="16" type="ORF">C8N42_1413</name>
</gene>
<evidence type="ECO:0000259" key="15">
    <source>
        <dbReference type="SMART" id="SM00965"/>
    </source>
</evidence>
<feature type="short sequence motif" description="TonB C-terminal box" evidence="13">
    <location>
        <begin position="839"/>
        <end position="856"/>
    </location>
</feature>
<evidence type="ECO:0000256" key="5">
    <source>
        <dbReference type="ARBA" id="ARBA00022496"/>
    </source>
</evidence>
<keyword evidence="8" id="KW-0408">Iron</keyword>
<comment type="caution">
    <text evidence="16">The sequence shown here is derived from an EMBL/GenBank/DDBJ whole genome shotgun (WGS) entry which is preliminary data.</text>
</comment>
<dbReference type="PROSITE" id="PS52016">
    <property type="entry name" value="TONB_DEPENDENT_REC_3"/>
    <property type="match status" value="1"/>
</dbReference>
<feature type="domain" description="Secretin/TonB short N-terminal" evidence="15">
    <location>
        <begin position="64"/>
        <end position="115"/>
    </location>
</feature>
<dbReference type="EMBL" id="QAOH01000041">
    <property type="protein sequence ID" value="PTQ64622.1"/>
    <property type="molecule type" value="Genomic_DNA"/>
</dbReference>
<evidence type="ECO:0000256" key="3">
    <source>
        <dbReference type="ARBA" id="ARBA00022448"/>
    </source>
</evidence>
<evidence type="ECO:0000256" key="6">
    <source>
        <dbReference type="ARBA" id="ARBA00022692"/>
    </source>
</evidence>
<evidence type="ECO:0000256" key="10">
    <source>
        <dbReference type="ARBA" id="ARBA00023136"/>
    </source>
</evidence>
<keyword evidence="17" id="KW-1185">Reference proteome</keyword>
<name>A0A2T5GZ54_9RHOB</name>
<keyword evidence="5" id="KW-0406">Ion transport</keyword>
<dbReference type="InterPro" id="IPR010917">
    <property type="entry name" value="TonB_rcpt_CS"/>
</dbReference>
<evidence type="ECO:0000313" key="17">
    <source>
        <dbReference type="Proteomes" id="UP000244077"/>
    </source>
</evidence>
<evidence type="ECO:0000256" key="1">
    <source>
        <dbReference type="ARBA" id="ARBA00004571"/>
    </source>
</evidence>
<dbReference type="InterPro" id="IPR037066">
    <property type="entry name" value="Plug_dom_sf"/>
</dbReference>
<dbReference type="PANTHER" id="PTHR30069">
    <property type="entry name" value="TONB-DEPENDENT OUTER MEMBRANE RECEPTOR"/>
    <property type="match status" value="1"/>
</dbReference>
<dbReference type="InterPro" id="IPR012910">
    <property type="entry name" value="Plug_dom"/>
</dbReference>
<sequence length="856" mass="93271">MTDTIRRKPTLRALALCTTAALSVTQIGWTDIAYAQTQSAEVTLSIPAQDLGSALTQLADQSGIRLILSSQVVAGKRSTAINGTYTPRSAFAALLSGSGLDYRFTNANTVTVYATDDTTAIDLPEGTLLLDTITVSGGTGYYSANSNYEEPASIVFKDAKEIERFRGTSVGDFLKGEAGVLNGDNRNSGALDVNVRGMQGQGRVPVVIDGSFQETTVYRGYSGIAGRTYLDPDLIGSMSIEKGPSSGADANGATGGVMRISTLKPDDIIKKGETQGMRLKFGVTGNTTEVPETFTIGAGQGDAERYDRPGAFEFGDSWNGSIAVAQKFGDFEVLAAYARRKAGNYFAGEDGNGPEDDSLNQFTPGEEVLNTSQDNTSHLLRGIYKWGNGHSIDASYMHYESDFGELMPSQIIRFGMGWQSPLSYVDAKTGTLRYGWNPDDNDLIDLKADLYYTSNITSINTAYGFIAGYPGVYFSYASEAEQFGLNVSNTSRLDMFGRALTLNYGVSGKKEYIRPPSDIESYVPDDYPYVEFDGEIRDGWRQEVSAFVAANYELSDKLTFDGSLRYSQMEAYDNNTQRVYVDDGNGGLTREEVNVETEGSGFAPILSLTYEAIPGLQVYGKYAEAYRAPSLFESTAGWSASVSPSTVVDPEHARNKEIGVNYMTDQFGAQFRAKLAYFDNDIDNYITRDEDWRFVNLDSAKMKGWELSLGFDTGRFYGDFSGSKYISTEFCDQQGVCSSGGSDNGYVHLHVPPETSASLTLGGRFLDETLELGGRVTYIGERASTDFASSRGGTSRAVNWEPYTTVDLFGSYEINDTLTFDFAVDNVTDQYYMDTLTIGLMPSPGRTVRLGLTATF</sequence>
<dbReference type="GO" id="GO:0009279">
    <property type="term" value="C:cell outer membrane"/>
    <property type="evidence" value="ECO:0007669"/>
    <property type="project" value="UniProtKB-SubCell"/>
</dbReference>
<evidence type="ECO:0000313" key="16">
    <source>
        <dbReference type="EMBL" id="PTQ64622.1"/>
    </source>
</evidence>
<keyword evidence="7" id="KW-0732">Signal</keyword>
<keyword evidence="16" id="KW-0675">Receptor</keyword>
<dbReference type="SUPFAM" id="SSF56935">
    <property type="entry name" value="Porins"/>
    <property type="match status" value="1"/>
</dbReference>
<evidence type="ECO:0000256" key="11">
    <source>
        <dbReference type="ARBA" id="ARBA00023237"/>
    </source>
</evidence>
<protein>
    <submittedName>
        <fullName evidence="16">Hemoglobin/transferrin/lactoferrin receptor protein</fullName>
    </submittedName>
</protein>
<dbReference type="RefSeq" id="WP_170109391.1">
    <property type="nucleotide sequence ID" value="NZ_QAOH01000041.1"/>
</dbReference>
<dbReference type="PROSITE" id="PS01156">
    <property type="entry name" value="TONB_DEPENDENT_REC_2"/>
    <property type="match status" value="1"/>
</dbReference>
<dbReference type="Gene3D" id="3.55.50.30">
    <property type="match status" value="1"/>
</dbReference>
<dbReference type="SMART" id="SM00965">
    <property type="entry name" value="STN"/>
    <property type="match status" value="1"/>
</dbReference>
<dbReference type="Gene3D" id="2.170.130.10">
    <property type="entry name" value="TonB-dependent receptor, plug domain"/>
    <property type="match status" value="1"/>
</dbReference>
<evidence type="ECO:0000256" key="2">
    <source>
        <dbReference type="ARBA" id="ARBA00009810"/>
    </source>
</evidence>
<dbReference type="GO" id="GO:0015344">
    <property type="term" value="F:siderophore uptake transmembrane transporter activity"/>
    <property type="evidence" value="ECO:0007669"/>
    <property type="project" value="TreeGrafter"/>
</dbReference>
<proteinExistence type="inferred from homology"/>
<evidence type="ECO:0000256" key="12">
    <source>
        <dbReference type="PROSITE-ProRule" id="PRU01360"/>
    </source>
</evidence>
<organism evidence="16 17">
    <name type="scientific">Celeribacter persicus</name>
    <dbReference type="NCBI Taxonomy" id="1651082"/>
    <lineage>
        <taxon>Bacteria</taxon>
        <taxon>Pseudomonadati</taxon>
        <taxon>Pseudomonadota</taxon>
        <taxon>Alphaproteobacteria</taxon>
        <taxon>Rhodobacterales</taxon>
        <taxon>Roseobacteraceae</taxon>
        <taxon>Celeribacter</taxon>
    </lineage>
</organism>
<evidence type="ECO:0000256" key="14">
    <source>
        <dbReference type="RuleBase" id="RU003357"/>
    </source>
</evidence>
<dbReference type="InterPro" id="IPR011662">
    <property type="entry name" value="Secretin/TonB_short_N"/>
</dbReference>
<dbReference type="Pfam" id="PF07715">
    <property type="entry name" value="Plug"/>
    <property type="match status" value="1"/>
</dbReference>
<dbReference type="Gene3D" id="2.40.170.20">
    <property type="entry name" value="TonB-dependent receptor, beta-barrel domain"/>
    <property type="match status" value="1"/>
</dbReference>
<dbReference type="InterPro" id="IPR036942">
    <property type="entry name" value="Beta-barrel_TonB_sf"/>
</dbReference>
<dbReference type="InterPro" id="IPR000531">
    <property type="entry name" value="Beta-barrel_TonB"/>
</dbReference>
<keyword evidence="11 12" id="KW-0998">Cell outer membrane</keyword>
<comment type="subcellular location">
    <subcellularLocation>
        <location evidence="1 12">Cell outer membrane</location>
        <topology evidence="1 12">Multi-pass membrane protein</topology>
    </subcellularLocation>
</comment>
<evidence type="ECO:0000256" key="13">
    <source>
        <dbReference type="PROSITE-ProRule" id="PRU10144"/>
    </source>
</evidence>
<evidence type="ECO:0000256" key="4">
    <source>
        <dbReference type="ARBA" id="ARBA00022452"/>
    </source>
</evidence>
<dbReference type="InterPro" id="IPR039426">
    <property type="entry name" value="TonB-dep_rcpt-like"/>
</dbReference>
<dbReference type="AlphaFoldDB" id="A0A2T5GZ54"/>
<keyword evidence="4 12" id="KW-1134">Transmembrane beta strand</keyword>
<dbReference type="Proteomes" id="UP000244077">
    <property type="component" value="Unassembled WGS sequence"/>
</dbReference>
<dbReference type="Pfam" id="PF07660">
    <property type="entry name" value="STN"/>
    <property type="match status" value="1"/>
</dbReference>
<keyword evidence="5" id="KW-0410">Iron transport</keyword>
<dbReference type="Pfam" id="PF00593">
    <property type="entry name" value="TonB_dep_Rec_b-barrel"/>
    <property type="match status" value="1"/>
</dbReference>
<evidence type="ECO:0000256" key="8">
    <source>
        <dbReference type="ARBA" id="ARBA00023004"/>
    </source>
</evidence>
<reference evidence="16 17" key="1">
    <citation type="submission" date="2018-04" db="EMBL/GenBank/DDBJ databases">
        <title>Genomic Encyclopedia of Archaeal and Bacterial Type Strains, Phase II (KMG-II): from individual species to whole genera.</title>
        <authorList>
            <person name="Goeker M."/>
        </authorList>
    </citation>
    <scope>NUCLEOTIDE SEQUENCE [LARGE SCALE GENOMIC DNA]</scope>
    <source>
        <strain evidence="16 17">DSM 100434</strain>
    </source>
</reference>
<keyword evidence="6 12" id="KW-0812">Transmembrane</keyword>
<keyword evidence="9 14" id="KW-0798">TonB box</keyword>
<comment type="similarity">
    <text evidence="2 12 14">Belongs to the TonB-dependent receptor family.</text>
</comment>
<dbReference type="PANTHER" id="PTHR30069:SF41">
    <property type="entry name" value="HEME_HEMOPEXIN UTILIZATION PROTEIN C"/>
    <property type="match status" value="1"/>
</dbReference>
<keyword evidence="3 12" id="KW-0813">Transport</keyword>
<keyword evidence="10 12" id="KW-0472">Membrane</keyword>
<evidence type="ECO:0000256" key="7">
    <source>
        <dbReference type="ARBA" id="ARBA00022729"/>
    </source>
</evidence>
<accession>A0A2T5GZ54</accession>
<dbReference type="GO" id="GO:0044718">
    <property type="term" value="P:siderophore transmembrane transport"/>
    <property type="evidence" value="ECO:0007669"/>
    <property type="project" value="TreeGrafter"/>
</dbReference>
<evidence type="ECO:0000256" key="9">
    <source>
        <dbReference type="ARBA" id="ARBA00023077"/>
    </source>
</evidence>
<dbReference type="CDD" id="cd01347">
    <property type="entry name" value="ligand_gated_channel"/>
    <property type="match status" value="1"/>
</dbReference>